<dbReference type="FunCoup" id="L9JH22">
    <property type="interactions" value="1824"/>
</dbReference>
<dbReference type="Pfam" id="PF09229">
    <property type="entry name" value="Aha1_N"/>
    <property type="match status" value="2"/>
</dbReference>
<feature type="domain" description="Activator of Hsp90 ATPase AHSA1-like N-terminal" evidence="3">
    <location>
        <begin position="29"/>
        <end position="161"/>
    </location>
</feature>
<reference evidence="5" key="2">
    <citation type="journal article" date="2013" name="Nat. Commun.">
        <title>Genome of the Chinese tree shrew.</title>
        <authorList>
            <person name="Fan Y."/>
            <person name="Huang Z.Y."/>
            <person name="Cao C.C."/>
            <person name="Chen C.S."/>
            <person name="Chen Y.X."/>
            <person name="Fan D.D."/>
            <person name="He J."/>
            <person name="Hou H.L."/>
            <person name="Hu L."/>
            <person name="Hu X.T."/>
            <person name="Jiang X.T."/>
            <person name="Lai R."/>
            <person name="Lang Y.S."/>
            <person name="Liang B."/>
            <person name="Liao S.G."/>
            <person name="Mu D."/>
            <person name="Ma Y.Y."/>
            <person name="Niu Y.Y."/>
            <person name="Sun X.Q."/>
            <person name="Xia J.Q."/>
            <person name="Xiao J."/>
            <person name="Xiong Z.Q."/>
            <person name="Xu L."/>
            <person name="Yang L."/>
            <person name="Zhang Y."/>
            <person name="Zhao W."/>
            <person name="Zhao X.D."/>
            <person name="Zheng Y.T."/>
            <person name="Zhou J.M."/>
            <person name="Zhu Y.B."/>
            <person name="Zhang G.J."/>
            <person name="Wang J."/>
            <person name="Yao Y.G."/>
        </authorList>
    </citation>
    <scope>NUCLEOTIDE SEQUENCE [LARGE SCALE GENOMIC DNA]</scope>
</reference>
<dbReference type="FunFam" id="3.15.10.20:FF:000001">
    <property type="entry name" value="Activator of 90 kDa heat shock protein ATPase 1"/>
    <property type="match status" value="1"/>
</dbReference>
<feature type="domain" description="Activator of Hsp90 ATPase AHSA1-like N-terminal" evidence="3">
    <location>
        <begin position="164"/>
        <end position="259"/>
    </location>
</feature>
<dbReference type="Gene3D" id="3.30.530.20">
    <property type="match status" value="1"/>
</dbReference>
<dbReference type="Gene3D" id="3.15.10.20">
    <property type="entry name" value="Activator of Hsp90 ATPase Aha1, N-terminal domain"/>
    <property type="match status" value="2"/>
</dbReference>
<dbReference type="GO" id="GO:0001671">
    <property type="term" value="F:ATPase activator activity"/>
    <property type="evidence" value="ECO:0007669"/>
    <property type="project" value="InterPro"/>
</dbReference>
<dbReference type="eggNOG" id="KOG2936">
    <property type="taxonomic scope" value="Eukaryota"/>
</dbReference>
<dbReference type="SUPFAM" id="SSF55961">
    <property type="entry name" value="Bet v1-like"/>
    <property type="match status" value="1"/>
</dbReference>
<dbReference type="Pfam" id="PF08327">
    <property type="entry name" value="AHSA1"/>
    <property type="match status" value="1"/>
</dbReference>
<protein>
    <submittedName>
        <fullName evidence="4">Activator of 90 kDa heat shock protein ATPase like protein 1</fullName>
    </submittedName>
</protein>
<feature type="region of interest" description="Disordered" evidence="2">
    <location>
        <begin position="268"/>
        <end position="298"/>
    </location>
</feature>
<evidence type="ECO:0000313" key="4">
    <source>
        <dbReference type="EMBL" id="ELW49866.1"/>
    </source>
</evidence>
<reference evidence="5" key="1">
    <citation type="submission" date="2012-07" db="EMBL/GenBank/DDBJ databases">
        <title>Genome of the Chinese tree shrew, a rising model animal genetically related to primates.</title>
        <authorList>
            <person name="Zhang G."/>
            <person name="Fan Y."/>
            <person name="Yao Y."/>
            <person name="Huang Z."/>
        </authorList>
    </citation>
    <scope>NUCLEOTIDE SEQUENCE [LARGE SCALE GENOMIC DNA]</scope>
</reference>
<dbReference type="GO" id="GO:0006457">
    <property type="term" value="P:protein folding"/>
    <property type="evidence" value="ECO:0007669"/>
    <property type="project" value="TreeGrafter"/>
</dbReference>
<evidence type="ECO:0000256" key="1">
    <source>
        <dbReference type="ARBA" id="ARBA00006817"/>
    </source>
</evidence>
<dbReference type="SMART" id="SM01000">
    <property type="entry name" value="Aha1_N"/>
    <property type="match status" value="2"/>
</dbReference>
<dbReference type="AlphaFoldDB" id="L9JH22"/>
<keyword evidence="4" id="KW-0346">Stress response</keyword>
<evidence type="ECO:0000313" key="5">
    <source>
        <dbReference type="Proteomes" id="UP000011518"/>
    </source>
</evidence>
<comment type="similarity">
    <text evidence="1">Belongs to the AHA1 family.</text>
</comment>
<dbReference type="STRING" id="246437.L9JH22"/>
<dbReference type="InterPro" id="IPR015310">
    <property type="entry name" value="AHSA1-like_N"/>
</dbReference>
<dbReference type="GO" id="GO:0051087">
    <property type="term" value="F:protein-folding chaperone binding"/>
    <property type="evidence" value="ECO:0007669"/>
    <property type="project" value="InterPro"/>
</dbReference>
<evidence type="ECO:0000256" key="2">
    <source>
        <dbReference type="SAM" id="MobiDB-lite"/>
    </source>
</evidence>
<dbReference type="InterPro" id="IPR023393">
    <property type="entry name" value="START-like_dom_sf"/>
</dbReference>
<dbReference type="PANTHER" id="PTHR13009">
    <property type="entry name" value="HEAT SHOCK PROTEIN 90 HSP90 CO-CHAPERONE AHA-1"/>
    <property type="match status" value="1"/>
</dbReference>
<feature type="region of interest" description="Disordered" evidence="2">
    <location>
        <begin position="376"/>
        <end position="415"/>
    </location>
</feature>
<dbReference type="PANTHER" id="PTHR13009:SF7">
    <property type="entry name" value="ACTIVATOR OF 90 KDA HEAT SHOCK PROTEIN ATPASE HOMOLOG 1"/>
    <property type="match status" value="1"/>
</dbReference>
<dbReference type="SUPFAM" id="SSF103111">
    <property type="entry name" value="Activator of Hsp90 ATPase, Aha1"/>
    <property type="match status" value="2"/>
</dbReference>
<dbReference type="InterPro" id="IPR013538">
    <property type="entry name" value="ASHA1/2-like_C"/>
</dbReference>
<organism evidence="4 5">
    <name type="scientific">Tupaia chinensis</name>
    <name type="common">Chinese tree shrew</name>
    <name type="synonym">Tupaia belangeri chinensis</name>
    <dbReference type="NCBI Taxonomy" id="246437"/>
    <lineage>
        <taxon>Eukaryota</taxon>
        <taxon>Metazoa</taxon>
        <taxon>Chordata</taxon>
        <taxon>Craniata</taxon>
        <taxon>Vertebrata</taxon>
        <taxon>Euteleostomi</taxon>
        <taxon>Mammalia</taxon>
        <taxon>Eutheria</taxon>
        <taxon>Euarchontoglires</taxon>
        <taxon>Scandentia</taxon>
        <taxon>Tupaiidae</taxon>
        <taxon>Tupaia</taxon>
    </lineage>
</organism>
<dbReference type="InParanoid" id="L9JH22"/>
<proteinExistence type="inferred from homology"/>
<gene>
    <name evidence="4" type="ORF">TREES_T100012227</name>
</gene>
<evidence type="ECO:0000259" key="3">
    <source>
        <dbReference type="SMART" id="SM01000"/>
    </source>
</evidence>
<dbReference type="EMBL" id="KB320988">
    <property type="protein sequence ID" value="ELW49866.1"/>
    <property type="molecule type" value="Genomic_DNA"/>
</dbReference>
<dbReference type="GO" id="GO:0005829">
    <property type="term" value="C:cytosol"/>
    <property type="evidence" value="ECO:0007669"/>
    <property type="project" value="TreeGrafter"/>
</dbReference>
<name>L9JH22_TUPCH</name>
<dbReference type="InterPro" id="IPR036338">
    <property type="entry name" value="Aha1"/>
</dbReference>
<sequence length="468" mass="51191">MAKWGEGDPRWIVEERADATNVNNWHWTERDASNWSTDKLKTLFLAVRVQNEEGKCEVTEVSKLDGEASINNRKGKLIFFYEWSIKLNWTGTSKSGVQYKGHVEIPNLSDENSVDEVEISVSLAKDEPDTNLVALMKEEGVKLLREAMGIYISTLKTEFTQGMILPTVNGESVDPAGQPALKAEERKVSTSKSGVQYKGHVEIPNLSDENSVDEVEISVSLAKDEPDTNLVALMKEEGVKLLREAMGIYISTLKTEFTQGMILPTVNGESVDPAGQPALKAEERKTKPPPSKTQAKPVGVKIPTCKITLRETFLTSAEELYRVFTTQELVQAFTHAPAVLEADKGGKFHMVDGNVSGEFTDLVLLSAFNPRGEWCPPERQLGAKDSPPARGLTAGVGQEGRAPPRNKQEWPSRLDGSLAKGSCGRIKGLAIAQLASRAGDLGEQVPGIGAYQKRLAHRCTPEPAQKGL</sequence>
<accession>L9JH22</accession>
<dbReference type="Proteomes" id="UP000011518">
    <property type="component" value="Unassembled WGS sequence"/>
</dbReference>
<keyword evidence="5" id="KW-1185">Reference proteome</keyword>